<protein>
    <submittedName>
        <fullName evidence="1">Uncharacterized protein</fullName>
    </submittedName>
</protein>
<sequence>RRPARFTRSEFVETKELSKKQLKSLRTAAARVFIDDKSTEVNTVTAGSTNRKRKAATSVTFDDGVKMLAVAAMIIETKTDKSNN</sequence>
<feature type="non-terminal residue" evidence="1">
    <location>
        <position position="1"/>
    </location>
</feature>
<dbReference type="EMBL" id="ASHM01075889">
    <property type="protein sequence ID" value="PNX57096.1"/>
    <property type="molecule type" value="Genomic_DNA"/>
</dbReference>
<reference evidence="1 2" key="2">
    <citation type="journal article" date="2017" name="Front. Plant Sci.">
        <title>Gene Classification and Mining of Molecular Markers Useful in Red Clover (Trifolium pratense) Breeding.</title>
        <authorList>
            <person name="Istvanek J."/>
            <person name="Dluhosova J."/>
            <person name="Dluhos P."/>
            <person name="Patkova L."/>
            <person name="Nedelnik J."/>
            <person name="Repkova J."/>
        </authorList>
    </citation>
    <scope>NUCLEOTIDE SEQUENCE [LARGE SCALE GENOMIC DNA]</scope>
    <source>
        <strain evidence="2">cv. Tatra</strain>
        <tissue evidence="1">Young leaves</tissue>
    </source>
</reference>
<dbReference type="Proteomes" id="UP000236291">
    <property type="component" value="Unassembled WGS sequence"/>
</dbReference>
<accession>A0A2K3JSV0</accession>
<evidence type="ECO:0000313" key="2">
    <source>
        <dbReference type="Proteomes" id="UP000236291"/>
    </source>
</evidence>
<reference evidence="1 2" key="1">
    <citation type="journal article" date="2014" name="Am. J. Bot.">
        <title>Genome assembly and annotation for red clover (Trifolium pratense; Fabaceae).</title>
        <authorList>
            <person name="Istvanek J."/>
            <person name="Jaros M."/>
            <person name="Krenek A."/>
            <person name="Repkova J."/>
        </authorList>
    </citation>
    <scope>NUCLEOTIDE SEQUENCE [LARGE SCALE GENOMIC DNA]</scope>
    <source>
        <strain evidence="2">cv. Tatra</strain>
        <tissue evidence="1">Young leaves</tissue>
    </source>
</reference>
<name>A0A2K3JSV0_TRIPR</name>
<gene>
    <name evidence="1" type="ORF">L195_g050227</name>
</gene>
<proteinExistence type="predicted"/>
<organism evidence="1 2">
    <name type="scientific">Trifolium pratense</name>
    <name type="common">Red clover</name>
    <dbReference type="NCBI Taxonomy" id="57577"/>
    <lineage>
        <taxon>Eukaryota</taxon>
        <taxon>Viridiplantae</taxon>
        <taxon>Streptophyta</taxon>
        <taxon>Embryophyta</taxon>
        <taxon>Tracheophyta</taxon>
        <taxon>Spermatophyta</taxon>
        <taxon>Magnoliopsida</taxon>
        <taxon>eudicotyledons</taxon>
        <taxon>Gunneridae</taxon>
        <taxon>Pentapetalae</taxon>
        <taxon>rosids</taxon>
        <taxon>fabids</taxon>
        <taxon>Fabales</taxon>
        <taxon>Fabaceae</taxon>
        <taxon>Papilionoideae</taxon>
        <taxon>50 kb inversion clade</taxon>
        <taxon>NPAAA clade</taxon>
        <taxon>Hologalegina</taxon>
        <taxon>IRL clade</taxon>
        <taxon>Trifolieae</taxon>
        <taxon>Trifolium</taxon>
    </lineage>
</organism>
<dbReference type="AlphaFoldDB" id="A0A2K3JSV0"/>
<evidence type="ECO:0000313" key="1">
    <source>
        <dbReference type="EMBL" id="PNX57096.1"/>
    </source>
</evidence>
<comment type="caution">
    <text evidence="1">The sequence shown here is derived from an EMBL/GenBank/DDBJ whole genome shotgun (WGS) entry which is preliminary data.</text>
</comment>